<name>A0ABS1N6C6_9ACTN</name>
<comment type="caution">
    <text evidence="2">The sequence shown here is derived from an EMBL/GenBank/DDBJ whole genome shotgun (WGS) entry which is preliminary data.</text>
</comment>
<feature type="compositionally biased region" description="Polar residues" evidence="1">
    <location>
        <begin position="139"/>
        <end position="154"/>
    </location>
</feature>
<feature type="compositionally biased region" description="Low complexity" evidence="1">
    <location>
        <begin position="159"/>
        <end position="185"/>
    </location>
</feature>
<dbReference type="EMBL" id="JAERRF010000002">
    <property type="protein sequence ID" value="MBL1095578.1"/>
    <property type="molecule type" value="Genomic_DNA"/>
</dbReference>
<feature type="compositionally biased region" description="Polar residues" evidence="1">
    <location>
        <begin position="84"/>
        <end position="102"/>
    </location>
</feature>
<evidence type="ECO:0000313" key="2">
    <source>
        <dbReference type="EMBL" id="MBL1095578.1"/>
    </source>
</evidence>
<reference evidence="2 3" key="1">
    <citation type="submission" date="2021-01" db="EMBL/GenBank/DDBJ databases">
        <title>WGS of actinomycetes isolated from Thailand.</title>
        <authorList>
            <person name="Thawai C."/>
        </authorList>
    </citation>
    <scope>NUCLEOTIDE SEQUENCE [LARGE SCALE GENOMIC DNA]</scope>
    <source>
        <strain evidence="2 3">CA1R205</strain>
    </source>
</reference>
<proteinExistence type="predicted"/>
<feature type="region of interest" description="Disordered" evidence="1">
    <location>
        <begin position="39"/>
        <end position="185"/>
    </location>
</feature>
<evidence type="ECO:0000256" key="1">
    <source>
        <dbReference type="SAM" id="MobiDB-lite"/>
    </source>
</evidence>
<feature type="compositionally biased region" description="Polar residues" evidence="1">
    <location>
        <begin position="65"/>
        <end position="77"/>
    </location>
</feature>
<keyword evidence="3" id="KW-1185">Reference proteome</keyword>
<gene>
    <name evidence="2" type="ORF">JK363_02570</name>
</gene>
<dbReference type="Proteomes" id="UP000634229">
    <property type="component" value="Unassembled WGS sequence"/>
</dbReference>
<organism evidence="2 3">
    <name type="scientific">Streptomyces coffeae</name>
    <dbReference type="NCBI Taxonomy" id="621382"/>
    <lineage>
        <taxon>Bacteria</taxon>
        <taxon>Bacillati</taxon>
        <taxon>Actinomycetota</taxon>
        <taxon>Actinomycetes</taxon>
        <taxon>Kitasatosporales</taxon>
        <taxon>Streptomycetaceae</taxon>
        <taxon>Streptomyces</taxon>
    </lineage>
</organism>
<evidence type="ECO:0000313" key="3">
    <source>
        <dbReference type="Proteomes" id="UP000634229"/>
    </source>
</evidence>
<dbReference type="RefSeq" id="WP_201871021.1">
    <property type="nucleotide sequence ID" value="NZ_JAERRF010000002.1"/>
</dbReference>
<sequence length="202" mass="19831">MGRHSRPTPAQQARANTLKAAAALGVAGTIAFGLHSSIGGDRSVEARSDVNSAQKQSPDAAPAEDNTSTGSHVTPSASAEPKPVSNTQDGQKTPDASSSGRGTHTDGGSGRHATPGTPSEGATKDTPSDTTTPPAQRADQVSTGHTELSRTPSADPTGPSDEPSEQSPSPQPKGKGAVDGVVDGVGDTLDGVIGGIGGALGG</sequence>
<accession>A0ABS1N6C6</accession>
<protein>
    <submittedName>
        <fullName evidence="2">Extensin</fullName>
    </submittedName>
</protein>